<reference evidence="2" key="1">
    <citation type="journal article" date="2014" name="Front. Microbiol.">
        <title>High frequency of phylogenetically diverse reductive dehalogenase-homologous genes in deep subseafloor sedimentary metagenomes.</title>
        <authorList>
            <person name="Kawai M."/>
            <person name="Futagami T."/>
            <person name="Toyoda A."/>
            <person name="Takaki Y."/>
            <person name="Nishi S."/>
            <person name="Hori S."/>
            <person name="Arai W."/>
            <person name="Tsubouchi T."/>
            <person name="Morono Y."/>
            <person name="Uchiyama I."/>
            <person name="Ito T."/>
            <person name="Fujiyama A."/>
            <person name="Inagaki F."/>
            <person name="Takami H."/>
        </authorList>
    </citation>
    <scope>NUCLEOTIDE SEQUENCE</scope>
    <source>
        <strain evidence="2">Expedition CK06-06</strain>
    </source>
</reference>
<dbReference type="AlphaFoldDB" id="X1U6I7"/>
<sequence length="89" mass="10046">MSNNFVNDAIFGTHKCSTCNGSVGQITFWDDFMEWWNNLDDMIKYGIIAGAGLIAVVVVFSMFKPAVITGVERLEKLLHLKMMRELAED</sequence>
<organism evidence="2">
    <name type="scientific">marine sediment metagenome</name>
    <dbReference type="NCBI Taxonomy" id="412755"/>
    <lineage>
        <taxon>unclassified sequences</taxon>
        <taxon>metagenomes</taxon>
        <taxon>ecological metagenomes</taxon>
    </lineage>
</organism>
<dbReference type="EMBL" id="BARW01019770">
    <property type="protein sequence ID" value="GAI99241.1"/>
    <property type="molecule type" value="Genomic_DNA"/>
</dbReference>
<proteinExistence type="predicted"/>
<evidence type="ECO:0000313" key="2">
    <source>
        <dbReference type="EMBL" id="GAI99241.1"/>
    </source>
</evidence>
<keyword evidence="1" id="KW-1133">Transmembrane helix</keyword>
<accession>X1U6I7</accession>
<protein>
    <submittedName>
        <fullName evidence="2">Uncharacterized protein</fullName>
    </submittedName>
</protein>
<name>X1U6I7_9ZZZZ</name>
<comment type="caution">
    <text evidence="2">The sequence shown here is derived from an EMBL/GenBank/DDBJ whole genome shotgun (WGS) entry which is preliminary data.</text>
</comment>
<evidence type="ECO:0000256" key="1">
    <source>
        <dbReference type="SAM" id="Phobius"/>
    </source>
</evidence>
<feature type="transmembrane region" description="Helical" evidence="1">
    <location>
        <begin position="42"/>
        <end position="63"/>
    </location>
</feature>
<keyword evidence="1" id="KW-0812">Transmembrane</keyword>
<gene>
    <name evidence="2" type="ORF">S12H4_33540</name>
</gene>
<keyword evidence="1" id="KW-0472">Membrane</keyword>